<dbReference type="SUPFAM" id="SSF49478">
    <property type="entry name" value="Cna protein B-type domain"/>
    <property type="match status" value="3"/>
</dbReference>
<gene>
    <name evidence="10" type="ORF">FHK04_01645</name>
</gene>
<dbReference type="InterPro" id="IPR001434">
    <property type="entry name" value="OmcB-like_DUF11"/>
</dbReference>
<feature type="transmembrane region" description="Helical" evidence="5">
    <location>
        <begin position="1338"/>
        <end position="1360"/>
    </location>
</feature>
<feature type="transmembrane region" description="Helical" evidence="5">
    <location>
        <begin position="821"/>
        <end position="844"/>
    </location>
</feature>
<dbReference type="InterPro" id="IPR047589">
    <property type="entry name" value="DUF11_rpt"/>
</dbReference>
<name>A0A5C5EBH8_9LACT</name>
<evidence type="ECO:0000256" key="5">
    <source>
        <dbReference type="SAM" id="Phobius"/>
    </source>
</evidence>
<evidence type="ECO:0000259" key="6">
    <source>
        <dbReference type="Pfam" id="PF00746"/>
    </source>
</evidence>
<dbReference type="Gene3D" id="2.60.40.10">
    <property type="entry name" value="Immunoglobulins"/>
    <property type="match status" value="3"/>
</dbReference>
<dbReference type="EMBL" id="VENO01000001">
    <property type="protein sequence ID" value="TNV69963.1"/>
    <property type="molecule type" value="Genomic_DNA"/>
</dbReference>
<dbReference type="Gene3D" id="2.60.40.1140">
    <property type="entry name" value="Collagen-binding surface protein Cna, B-type domain"/>
    <property type="match status" value="1"/>
</dbReference>
<evidence type="ECO:0000313" key="11">
    <source>
        <dbReference type="Proteomes" id="UP000313395"/>
    </source>
</evidence>
<dbReference type="InterPro" id="IPR019931">
    <property type="entry name" value="LPXTG_anchor"/>
</dbReference>
<protein>
    <submittedName>
        <fullName evidence="10">Isopeptide-forming domain-containing fimbrial protein</fullName>
    </submittedName>
</protein>
<dbReference type="InterPro" id="IPR026466">
    <property type="entry name" value="Fim_isopep_form_D2_dom"/>
</dbReference>
<reference evidence="10 11" key="1">
    <citation type="submission" date="2019-06" db="EMBL/GenBank/DDBJ databases">
        <title>Description Trichococcus psychrophilus sp. nov., isolated from a cold spring, by genomic and phenotypic analyses.</title>
        <authorList>
            <person name="Zakharyuk A."/>
        </authorList>
    </citation>
    <scope>NUCLEOTIDE SEQUENCE [LARGE SCALE GENOMIC DNA]</scope>
    <source>
        <strain evidence="10 11">SKBG</strain>
    </source>
</reference>
<dbReference type="Gene3D" id="2.60.40.740">
    <property type="match status" value="1"/>
</dbReference>
<dbReference type="InterPro" id="IPR048052">
    <property type="entry name" value="FM1-like"/>
</dbReference>
<keyword evidence="5" id="KW-1133">Transmembrane helix</keyword>
<evidence type="ECO:0000256" key="3">
    <source>
        <dbReference type="ARBA" id="ARBA00022729"/>
    </source>
</evidence>
<keyword evidence="11" id="KW-1185">Reference proteome</keyword>
<dbReference type="NCBIfam" id="TIGR01451">
    <property type="entry name" value="B_ant_repeat"/>
    <property type="match status" value="1"/>
</dbReference>
<evidence type="ECO:0000256" key="4">
    <source>
        <dbReference type="ARBA" id="ARBA00023088"/>
    </source>
</evidence>
<dbReference type="NCBIfam" id="TIGR01167">
    <property type="entry name" value="LPXTG_anchor"/>
    <property type="match status" value="1"/>
</dbReference>
<keyword evidence="4" id="KW-0572">Peptidoglycan-anchor</keyword>
<dbReference type="NCBIfam" id="TIGR04226">
    <property type="entry name" value="RrgB_K2N_iso_D2"/>
    <property type="match status" value="1"/>
</dbReference>
<comment type="caution">
    <text evidence="10">The sequence shown here is derived from an EMBL/GenBank/DDBJ whole genome shotgun (WGS) entry which is preliminary data.</text>
</comment>
<feature type="domain" description="Gram-positive cocci surface proteins LPxTG" evidence="6">
    <location>
        <begin position="1335"/>
        <end position="1363"/>
    </location>
</feature>
<dbReference type="InterPro" id="IPR032364">
    <property type="entry name" value="GramPos_pilinD1_N"/>
</dbReference>
<evidence type="ECO:0000259" key="9">
    <source>
        <dbReference type="Pfam" id="PF17802"/>
    </source>
</evidence>
<dbReference type="Proteomes" id="UP000313395">
    <property type="component" value="Unassembled WGS sequence"/>
</dbReference>
<feature type="domain" description="Gram-positive pilin subunit D1 N-terminal" evidence="8">
    <location>
        <begin position="902"/>
        <end position="1048"/>
    </location>
</feature>
<feature type="transmembrane region" description="Helical" evidence="5">
    <location>
        <begin position="865"/>
        <end position="884"/>
    </location>
</feature>
<proteinExistence type="predicted"/>
<dbReference type="InterPro" id="IPR041033">
    <property type="entry name" value="SpaA_PFL_dom_1"/>
</dbReference>
<accession>A0A5C5EBH8</accession>
<feature type="domain" description="DUF11" evidence="7">
    <location>
        <begin position="338"/>
        <end position="436"/>
    </location>
</feature>
<dbReference type="Pfam" id="PF01345">
    <property type="entry name" value="DUF11"/>
    <property type="match status" value="1"/>
</dbReference>
<dbReference type="Pfam" id="PF16555">
    <property type="entry name" value="GramPos_pilinD1"/>
    <property type="match status" value="1"/>
</dbReference>
<sequence length="1366" mass="146526">MPVVESPTVQEAAEPVTEEVVQEADTLAPQEVTIVEEPWIKSDLEDYPPGGLVTLTGAGWTEDVEVNIIVDDISTDPQSWRLAETIAVNEDGTLEFSFNLPDWFVANYKVTATGVTTGTVATTEFTDSAGSYSIDYSAYNPISYDFRFPINYTSTKPIGRASNPMPNTNSGQTVESLNPQQLALGQIVPYEAKITVNGSTAPENGTIQMTFSWDTITQSGTNFGFDPNYKIFAAFVDYGDAGSVDPEQDATVTNITNSALNGTKIQETVTVTGLDSGDTIIVEIWVVLKNQLPPDASSNVQTQLVSADTVATPPANITKSAQTVPLNQVSQFRSATADVSITKSDAPDPIYPLQELTYTITVTNHSTTTVANGIVVTDTLDSNVTFVSASDSGTHLGGVVSWLPFSLEPLATKNFTLKVTVNGNAPTAYDGTLPDNRGSNFVTTTLPLTPTPDLLNLVRIASMITTDTNLDNNAWREPTNVIPLKSVTAYKVWSGGPASDHVPVIMALYRQVGTGTPELVTGVTPTITPTTGPADMFTYTWTGLPTYSPTTGLYIYTVDEVNTLGEPISIPNYVKSFSTDHLTITNTYQSPNVDVNATKRWVNGPEDKPAVYFQLYRKASTTGTEEIVGEPLLVQDVDGTGTYDVPVAFGQQLATNGLGVPYIYYVDEVDASGTRISIAGFTKTISEDGLTVTNTFKPSLVLTKVDIDGETPLIGAKFVIYSGDTNGPSGDPILPEQTTDAAGKVTFPALEDGTYWVAETQPPSGYNWLSEPIGPFVVAEGVITGPEAYTPVQLVDDTTGEITGNYGITVENRPLTELPQAGGFGIFPFIGLGIGLMAFGIYTEKRNKKRGKVEEEKKMGKISRFISRIVSFLMLLTVVLPVMASAAEINSIAPVGPPTPPTSTAVTIHKIVGTGGFSLADHDGLPLTAEEIAALGTGAVENNTGVIFSVWKLTDITGVTLANGLDTTEKGIIGALTDAELTTAFGTPTAVNAGAIANFGSGYYYVRETTKPATLESQLGVPFFMELPVLNEAGTAYLTTLDLYPKNTIEDDMPVIDKDVETKNQDDGGYDVGQNFDYLIYPKVPQGIEDYTLFKITDTLDSQLTYLDTVTVTYNGVTFISGTDYILDETLTNGFSVTFTAAGLDKLAANRPTIETLKDLEIKYQAEINNTAVMGTDIYNNATLDYNNGYIEDAWVDVDEEMQPEVHTGGRQFIKVDNVTGNFNSALATAEFVIKNSANQYMLKDSTTGHITWVATAALATKIPVSSTDGSFEVKGLAYGDLNETFTYTLEEYTTPAGYVTMNPVTFDINATSYGNGTITTDNQIIRNAKRPMIPQTGGMGTVLFTVAGLAMMTVAVVALKKKEEA</sequence>
<feature type="domain" description="SpaA-like prealbumin fold" evidence="9">
    <location>
        <begin position="1213"/>
        <end position="1321"/>
    </location>
</feature>
<keyword evidence="2" id="KW-0964">Secreted</keyword>
<evidence type="ECO:0000313" key="10">
    <source>
        <dbReference type="EMBL" id="TNV69963.1"/>
    </source>
</evidence>
<dbReference type="NCBIfam" id="NF033902">
    <property type="entry name" value="iso_D2_wall_anc"/>
    <property type="match status" value="1"/>
</dbReference>
<feature type="domain" description="SpaA-like prealbumin fold" evidence="9">
    <location>
        <begin position="699"/>
        <end position="773"/>
    </location>
</feature>
<evidence type="ECO:0000256" key="1">
    <source>
        <dbReference type="ARBA" id="ARBA00022512"/>
    </source>
</evidence>
<evidence type="ECO:0000259" key="8">
    <source>
        <dbReference type="Pfam" id="PF16555"/>
    </source>
</evidence>
<keyword evidence="5" id="KW-0472">Membrane</keyword>
<evidence type="ECO:0000256" key="2">
    <source>
        <dbReference type="ARBA" id="ARBA00022525"/>
    </source>
</evidence>
<keyword evidence="1" id="KW-0134">Cell wall</keyword>
<organism evidence="10 11">
    <name type="scientific">Trichococcus shcherbakoviae subsp. psychrophilus</name>
    <dbReference type="NCBI Taxonomy" id="2585775"/>
    <lineage>
        <taxon>Bacteria</taxon>
        <taxon>Bacillati</taxon>
        <taxon>Bacillota</taxon>
        <taxon>Bacilli</taxon>
        <taxon>Lactobacillales</taxon>
        <taxon>Carnobacteriaceae</taxon>
        <taxon>Trichococcus</taxon>
    </lineage>
</organism>
<dbReference type="Pfam" id="PF17802">
    <property type="entry name" value="SpaA"/>
    <property type="match status" value="2"/>
</dbReference>
<dbReference type="Pfam" id="PF00746">
    <property type="entry name" value="Gram_pos_anchor"/>
    <property type="match status" value="1"/>
</dbReference>
<evidence type="ECO:0000259" key="7">
    <source>
        <dbReference type="Pfam" id="PF01345"/>
    </source>
</evidence>
<keyword evidence="3" id="KW-0732">Signal</keyword>
<keyword evidence="5" id="KW-0812">Transmembrane</keyword>
<dbReference type="InterPro" id="IPR013783">
    <property type="entry name" value="Ig-like_fold"/>
</dbReference>